<organism evidence="1 2">
    <name type="scientific">Sinomicrobium pectinilyticum</name>
    <dbReference type="NCBI Taxonomy" id="1084421"/>
    <lineage>
        <taxon>Bacteria</taxon>
        <taxon>Pseudomonadati</taxon>
        <taxon>Bacteroidota</taxon>
        <taxon>Flavobacteriia</taxon>
        <taxon>Flavobacteriales</taxon>
        <taxon>Flavobacteriaceae</taxon>
        <taxon>Sinomicrobium</taxon>
    </lineage>
</organism>
<evidence type="ECO:0000313" key="1">
    <source>
        <dbReference type="EMBL" id="RNL85375.1"/>
    </source>
</evidence>
<dbReference type="RefSeq" id="WP_123216376.1">
    <property type="nucleotide sequence ID" value="NZ_RJTM01000090.1"/>
</dbReference>
<name>A0A3N0EC01_SINP1</name>
<dbReference type="OrthoDB" id="680581at2"/>
<dbReference type="Proteomes" id="UP000267469">
    <property type="component" value="Unassembled WGS sequence"/>
</dbReference>
<sequence length="72" mass="8817">MLHQGELQNEIYALLTKIEEEYPELYRLLDENPITIPYIEHPQINDETFSRYLDDLKHLLHHYEQSHREIRA</sequence>
<proteinExistence type="predicted"/>
<reference evidence="1 2" key="1">
    <citation type="submission" date="2018-10" db="EMBL/GenBank/DDBJ databases">
        <title>Sinomicrobium pectinilyticum sp. nov., a pectinase-producing bacterium isolated from alkaline and saline soil, and emended description of the genus Sinomicrobium.</title>
        <authorList>
            <person name="Cheng B."/>
            <person name="Li C."/>
            <person name="Lai Q."/>
            <person name="Du M."/>
            <person name="Shao Z."/>
            <person name="Xu P."/>
            <person name="Yang C."/>
        </authorList>
    </citation>
    <scope>NUCLEOTIDE SEQUENCE [LARGE SCALE GENOMIC DNA]</scope>
    <source>
        <strain evidence="1 2">5DNS001</strain>
    </source>
</reference>
<dbReference type="EMBL" id="RJTM01000090">
    <property type="protein sequence ID" value="RNL85375.1"/>
    <property type="molecule type" value="Genomic_DNA"/>
</dbReference>
<protein>
    <submittedName>
        <fullName evidence="1">Uncharacterized protein</fullName>
    </submittedName>
</protein>
<comment type="caution">
    <text evidence="1">The sequence shown here is derived from an EMBL/GenBank/DDBJ whole genome shotgun (WGS) entry which is preliminary data.</text>
</comment>
<keyword evidence="2" id="KW-1185">Reference proteome</keyword>
<gene>
    <name evidence="1" type="ORF">ED312_12605</name>
</gene>
<accession>A0A3N0EC01</accession>
<evidence type="ECO:0000313" key="2">
    <source>
        <dbReference type="Proteomes" id="UP000267469"/>
    </source>
</evidence>
<dbReference type="AlphaFoldDB" id="A0A3N0EC01"/>